<proteinExistence type="predicted"/>
<comment type="caution">
    <text evidence="2">The sequence shown here is derived from an EMBL/GenBank/DDBJ whole genome shotgun (WGS) entry which is preliminary data.</text>
</comment>
<accession>A0AAW2YBV1</accession>
<sequence length="58" mass="6112">MAPVKRSGVAPEVHQMSEVPRFTDLKPISVQNVGTRPALPSPQQTGVGSSALPYNIGI</sequence>
<gene>
    <name evidence="2" type="ORF">Slati_0206600</name>
</gene>
<protein>
    <submittedName>
        <fullName evidence="2">Uncharacterized protein</fullName>
    </submittedName>
</protein>
<organism evidence="2">
    <name type="scientific">Sesamum latifolium</name>
    <dbReference type="NCBI Taxonomy" id="2727402"/>
    <lineage>
        <taxon>Eukaryota</taxon>
        <taxon>Viridiplantae</taxon>
        <taxon>Streptophyta</taxon>
        <taxon>Embryophyta</taxon>
        <taxon>Tracheophyta</taxon>
        <taxon>Spermatophyta</taxon>
        <taxon>Magnoliopsida</taxon>
        <taxon>eudicotyledons</taxon>
        <taxon>Gunneridae</taxon>
        <taxon>Pentapetalae</taxon>
        <taxon>asterids</taxon>
        <taxon>lamiids</taxon>
        <taxon>Lamiales</taxon>
        <taxon>Pedaliaceae</taxon>
        <taxon>Sesamum</taxon>
    </lineage>
</organism>
<dbReference type="AlphaFoldDB" id="A0AAW2YBV1"/>
<reference evidence="2" key="1">
    <citation type="submission" date="2020-06" db="EMBL/GenBank/DDBJ databases">
        <authorList>
            <person name="Li T."/>
            <person name="Hu X."/>
            <person name="Zhang T."/>
            <person name="Song X."/>
            <person name="Zhang H."/>
            <person name="Dai N."/>
            <person name="Sheng W."/>
            <person name="Hou X."/>
            <person name="Wei L."/>
        </authorList>
    </citation>
    <scope>NUCLEOTIDE SEQUENCE</scope>
    <source>
        <strain evidence="2">KEN1</strain>
        <tissue evidence="2">Leaf</tissue>
    </source>
</reference>
<evidence type="ECO:0000313" key="2">
    <source>
        <dbReference type="EMBL" id="KAL0463190.1"/>
    </source>
</evidence>
<feature type="region of interest" description="Disordered" evidence="1">
    <location>
        <begin position="1"/>
        <end position="20"/>
    </location>
</feature>
<feature type="region of interest" description="Disordered" evidence="1">
    <location>
        <begin position="33"/>
        <end position="58"/>
    </location>
</feature>
<name>A0AAW2YBV1_9LAMI</name>
<dbReference type="EMBL" id="JACGWN010000001">
    <property type="protein sequence ID" value="KAL0463190.1"/>
    <property type="molecule type" value="Genomic_DNA"/>
</dbReference>
<evidence type="ECO:0000256" key="1">
    <source>
        <dbReference type="SAM" id="MobiDB-lite"/>
    </source>
</evidence>
<reference evidence="2" key="2">
    <citation type="journal article" date="2024" name="Plant">
        <title>Genomic evolution and insights into agronomic trait innovations of Sesamum species.</title>
        <authorList>
            <person name="Miao H."/>
            <person name="Wang L."/>
            <person name="Qu L."/>
            <person name="Liu H."/>
            <person name="Sun Y."/>
            <person name="Le M."/>
            <person name="Wang Q."/>
            <person name="Wei S."/>
            <person name="Zheng Y."/>
            <person name="Lin W."/>
            <person name="Duan Y."/>
            <person name="Cao H."/>
            <person name="Xiong S."/>
            <person name="Wang X."/>
            <person name="Wei L."/>
            <person name="Li C."/>
            <person name="Ma Q."/>
            <person name="Ju M."/>
            <person name="Zhao R."/>
            <person name="Li G."/>
            <person name="Mu C."/>
            <person name="Tian Q."/>
            <person name="Mei H."/>
            <person name="Zhang T."/>
            <person name="Gao T."/>
            <person name="Zhang H."/>
        </authorList>
    </citation>
    <scope>NUCLEOTIDE SEQUENCE</scope>
    <source>
        <strain evidence="2">KEN1</strain>
    </source>
</reference>